<keyword evidence="1" id="KW-0479">Metal-binding</keyword>
<gene>
    <name evidence="8" type="ORF">QTO34_004008</name>
</gene>
<dbReference type="PRINTS" id="PR01407">
    <property type="entry name" value="BUTYPHLNCDUF"/>
</dbReference>
<dbReference type="AlphaFoldDB" id="A0AA40HRQ7"/>
<dbReference type="EMBL" id="JAULJE010000013">
    <property type="protein sequence ID" value="KAK1336204.1"/>
    <property type="molecule type" value="Genomic_DNA"/>
</dbReference>
<sequence length="499" mass="57149">MLGVAKPKATAGGQALTLKEGRRQKAVARAKAWVPGAGRKLVQAASFRNMESHTLQGLLRELICSICMNYFLDPVTLDCGHSFCRPCLCLSWDAAQIPMRCPYCRQVSEKPDFKTSIPLRSLASLARQAGADSVNSSEEQFCVAHKAAKRLFCDFEKKLFCRHCSDSPNHVAHSHSPTQQAAEEYREELLKRMGSLWNMAQEMQNNVKIEDEKAGSLQEYVALRKVMIRAEYQKIHQFLYEEECLYVDTMEREANEIFQQLQESKVRMTQQTESLKEMFREQMGMCHKPDMEMLQDLGTVLERTELVQNQKPQPVNLDLTSWCCTGLLELLNRFRVDNVLSDGNISLFMCISEDVRSVLFPAYHYNMSREPQRLRSFVIWGTHTFTSGRHYWEVDVPHSSCWILGVCKDILIMENLFFIDWREASVLFSLKMNDHYYLYTNRPLIVHHVKMPVGKIGVFLDYDKGIVSFHNASNGSLLCSLASSSFSSPLKPFLCLEAS</sequence>
<evidence type="ECO:0000313" key="8">
    <source>
        <dbReference type="EMBL" id="KAK1336204.1"/>
    </source>
</evidence>
<evidence type="ECO:0000259" key="5">
    <source>
        <dbReference type="PROSITE" id="PS50089"/>
    </source>
</evidence>
<evidence type="ECO:0000313" key="9">
    <source>
        <dbReference type="Proteomes" id="UP001177744"/>
    </source>
</evidence>
<feature type="domain" description="B30.2/SPRY" evidence="7">
    <location>
        <begin position="318"/>
        <end position="499"/>
    </location>
</feature>
<dbReference type="InterPro" id="IPR017907">
    <property type="entry name" value="Znf_RING_CS"/>
</dbReference>
<dbReference type="Gene3D" id="3.30.160.60">
    <property type="entry name" value="Classic Zinc Finger"/>
    <property type="match status" value="1"/>
</dbReference>
<name>A0AA40HRQ7_CNENI</name>
<evidence type="ECO:0008006" key="10">
    <source>
        <dbReference type="Google" id="ProtNLM"/>
    </source>
</evidence>
<dbReference type="SUPFAM" id="SSF49899">
    <property type="entry name" value="Concanavalin A-like lectins/glucanases"/>
    <property type="match status" value="1"/>
</dbReference>
<dbReference type="InterPro" id="IPR003877">
    <property type="entry name" value="SPRY_dom"/>
</dbReference>
<dbReference type="Gene3D" id="3.30.40.10">
    <property type="entry name" value="Zinc/RING finger domain, C3HC4 (zinc finger)"/>
    <property type="match status" value="1"/>
</dbReference>
<evidence type="ECO:0000256" key="1">
    <source>
        <dbReference type="ARBA" id="ARBA00022723"/>
    </source>
</evidence>
<dbReference type="InterPro" id="IPR001841">
    <property type="entry name" value="Znf_RING"/>
</dbReference>
<organism evidence="8 9">
    <name type="scientific">Cnephaeus nilssonii</name>
    <name type="common">Northern bat</name>
    <name type="synonym">Eptesicus nilssonii</name>
    <dbReference type="NCBI Taxonomy" id="3371016"/>
    <lineage>
        <taxon>Eukaryota</taxon>
        <taxon>Metazoa</taxon>
        <taxon>Chordata</taxon>
        <taxon>Craniata</taxon>
        <taxon>Vertebrata</taxon>
        <taxon>Euteleostomi</taxon>
        <taxon>Mammalia</taxon>
        <taxon>Eutheria</taxon>
        <taxon>Laurasiatheria</taxon>
        <taxon>Chiroptera</taxon>
        <taxon>Yangochiroptera</taxon>
        <taxon>Vespertilionidae</taxon>
        <taxon>Cnephaeus</taxon>
    </lineage>
</organism>
<dbReference type="Pfam" id="PF00622">
    <property type="entry name" value="SPRY"/>
    <property type="match status" value="1"/>
</dbReference>
<feature type="domain" description="RING-type" evidence="5">
    <location>
        <begin position="64"/>
        <end position="105"/>
    </location>
</feature>
<dbReference type="InterPro" id="IPR050143">
    <property type="entry name" value="TRIM/RBCC"/>
</dbReference>
<comment type="caution">
    <text evidence="8">The sequence shown here is derived from an EMBL/GenBank/DDBJ whole genome shotgun (WGS) entry which is preliminary data.</text>
</comment>
<dbReference type="InterPro" id="IPR003879">
    <property type="entry name" value="Butyrophylin_SPRY"/>
</dbReference>
<keyword evidence="2 4" id="KW-0863">Zinc-finger</keyword>
<evidence type="ECO:0000256" key="3">
    <source>
        <dbReference type="ARBA" id="ARBA00022833"/>
    </source>
</evidence>
<evidence type="ECO:0000256" key="4">
    <source>
        <dbReference type="PROSITE-ProRule" id="PRU00024"/>
    </source>
</evidence>
<dbReference type="Proteomes" id="UP001177744">
    <property type="component" value="Unassembled WGS sequence"/>
</dbReference>
<dbReference type="SMART" id="SM00184">
    <property type="entry name" value="RING"/>
    <property type="match status" value="1"/>
</dbReference>
<evidence type="ECO:0000256" key="2">
    <source>
        <dbReference type="ARBA" id="ARBA00022771"/>
    </source>
</evidence>
<dbReference type="GO" id="GO:0008270">
    <property type="term" value="F:zinc ion binding"/>
    <property type="evidence" value="ECO:0007669"/>
    <property type="project" value="UniProtKB-KW"/>
</dbReference>
<evidence type="ECO:0000259" key="7">
    <source>
        <dbReference type="PROSITE" id="PS50188"/>
    </source>
</evidence>
<dbReference type="Pfam" id="PF13445">
    <property type="entry name" value="zf-RING_UBOX"/>
    <property type="match status" value="1"/>
</dbReference>
<dbReference type="InterPro" id="IPR013083">
    <property type="entry name" value="Znf_RING/FYVE/PHD"/>
</dbReference>
<dbReference type="InterPro" id="IPR001870">
    <property type="entry name" value="B30.2/SPRY"/>
</dbReference>
<dbReference type="PROSITE" id="PS50188">
    <property type="entry name" value="B302_SPRY"/>
    <property type="match status" value="1"/>
</dbReference>
<dbReference type="SUPFAM" id="SSF57850">
    <property type="entry name" value="RING/U-box"/>
    <property type="match status" value="1"/>
</dbReference>
<dbReference type="Gene3D" id="2.60.120.920">
    <property type="match status" value="1"/>
</dbReference>
<protein>
    <recommendedName>
        <fullName evidence="10">Tripartite motif-containing protein 64-like</fullName>
    </recommendedName>
</protein>
<dbReference type="PROSITE" id="PS00518">
    <property type="entry name" value="ZF_RING_1"/>
    <property type="match status" value="1"/>
</dbReference>
<dbReference type="InterPro" id="IPR013320">
    <property type="entry name" value="ConA-like_dom_sf"/>
</dbReference>
<proteinExistence type="predicted"/>
<accession>A0AA40HRQ7</accession>
<reference evidence="8" key="1">
    <citation type="submission" date="2023-06" db="EMBL/GenBank/DDBJ databases">
        <title>Reference genome for the Northern bat (Eptesicus nilssonii), a most northern bat species.</title>
        <authorList>
            <person name="Laine V.N."/>
            <person name="Pulliainen A.T."/>
            <person name="Lilley T.M."/>
        </authorList>
    </citation>
    <scope>NUCLEOTIDE SEQUENCE</scope>
    <source>
        <strain evidence="8">BLF_Eptnil</strain>
        <tissue evidence="8">Kidney</tissue>
    </source>
</reference>
<feature type="domain" description="B box-type" evidence="6">
    <location>
        <begin position="137"/>
        <end position="178"/>
    </location>
</feature>
<dbReference type="PROSITE" id="PS50119">
    <property type="entry name" value="ZF_BBOX"/>
    <property type="match status" value="1"/>
</dbReference>
<keyword evidence="9" id="KW-1185">Reference proteome</keyword>
<dbReference type="InterPro" id="IPR027370">
    <property type="entry name" value="Znf-RING_euk"/>
</dbReference>
<evidence type="ECO:0000259" key="6">
    <source>
        <dbReference type="PROSITE" id="PS50119"/>
    </source>
</evidence>
<dbReference type="PANTHER" id="PTHR24103">
    <property type="entry name" value="E3 UBIQUITIN-PROTEIN LIGASE TRIM"/>
    <property type="match status" value="1"/>
</dbReference>
<dbReference type="SUPFAM" id="SSF57845">
    <property type="entry name" value="B-box zinc-binding domain"/>
    <property type="match status" value="1"/>
</dbReference>
<dbReference type="InterPro" id="IPR043136">
    <property type="entry name" value="B30.2/SPRY_sf"/>
</dbReference>
<dbReference type="InterPro" id="IPR000315">
    <property type="entry name" value="Znf_B-box"/>
</dbReference>
<dbReference type="PROSITE" id="PS50089">
    <property type="entry name" value="ZF_RING_2"/>
    <property type="match status" value="1"/>
</dbReference>
<keyword evidence="3" id="KW-0862">Zinc</keyword>